<feature type="compositionally biased region" description="Polar residues" evidence="1">
    <location>
        <begin position="189"/>
        <end position="203"/>
    </location>
</feature>
<protein>
    <submittedName>
        <fullName evidence="2">Uncharacterized protein</fullName>
    </submittedName>
</protein>
<feature type="non-terminal residue" evidence="2">
    <location>
        <position position="1"/>
    </location>
</feature>
<dbReference type="AlphaFoldDB" id="A0A0V0J3U1"/>
<feature type="compositionally biased region" description="Polar residues" evidence="1">
    <location>
        <begin position="216"/>
        <end position="225"/>
    </location>
</feature>
<feature type="compositionally biased region" description="Basic and acidic residues" evidence="1">
    <location>
        <begin position="126"/>
        <end position="139"/>
    </location>
</feature>
<sequence length="410" mass="42973">PANSPTAVLNSNLNHAGNVSQRPFPHRGRYGGYGHGHHTYYSGRQNQHVAYHASQCRPSSPPFSKPLLDFMISQWQTFEISYNRRDHALADDGIPASPRIPGPANSPYRQPRHSHQGGGWNGVNRRFSDNGHHVNHTDVGDFQSNSGDMACSGRRFRGLGAHIVHPHHFSNNDQPWQRGHVVGRRKSPNGLSNRTSGPRSSLPFSGPAPAPHHHQQQSPSGVLTSSPPPPTDRAALVNPAPAAAIAPLGGAKSMDGAEPVSSSGVSALSERLVGVVAPKLATAAAYKDRLSPSESQAQRPNGSSSSAVTVGGDALSGGDQFWTPDPPSSPTTASNAPASPNAGCGASAASSTTSSSVSSQFFHQNVSGQQNASTSPGSSPLGESGPPTGTFDKSQQHHQNKQRLSAAPIR</sequence>
<evidence type="ECO:0000313" key="2">
    <source>
        <dbReference type="EMBL" id="JAP60210.1"/>
    </source>
</evidence>
<feature type="region of interest" description="Disordered" evidence="1">
    <location>
        <begin position="93"/>
        <end position="145"/>
    </location>
</feature>
<accession>A0A0V0J3U1</accession>
<reference evidence="2" key="1">
    <citation type="submission" date="2016-01" db="EMBL/GenBank/DDBJ databases">
        <title>Reference transcriptome for the parasite Schistocephalus solidus: insights into the molecular evolution of parasitism.</title>
        <authorList>
            <person name="Hebert F.O."/>
            <person name="Grambauer S."/>
            <person name="Barber I."/>
            <person name="Landry C.R."/>
            <person name="Aubin-Horth N."/>
        </authorList>
    </citation>
    <scope>NUCLEOTIDE SEQUENCE</scope>
</reference>
<organism evidence="2">
    <name type="scientific">Schistocephalus solidus</name>
    <name type="common">Tapeworm</name>
    <dbReference type="NCBI Taxonomy" id="70667"/>
    <lineage>
        <taxon>Eukaryota</taxon>
        <taxon>Metazoa</taxon>
        <taxon>Spiralia</taxon>
        <taxon>Lophotrochozoa</taxon>
        <taxon>Platyhelminthes</taxon>
        <taxon>Cestoda</taxon>
        <taxon>Eucestoda</taxon>
        <taxon>Diphyllobothriidea</taxon>
        <taxon>Diphyllobothriidae</taxon>
        <taxon>Schistocephalus</taxon>
    </lineage>
</organism>
<dbReference type="EMBL" id="GEEE01003015">
    <property type="protein sequence ID" value="JAP60210.1"/>
    <property type="molecule type" value="Transcribed_RNA"/>
</dbReference>
<gene>
    <name evidence="2" type="ORF">TR104681</name>
</gene>
<evidence type="ECO:0000256" key="1">
    <source>
        <dbReference type="SAM" id="MobiDB-lite"/>
    </source>
</evidence>
<feature type="compositionally biased region" description="Polar residues" evidence="1">
    <location>
        <begin position="360"/>
        <end position="372"/>
    </location>
</feature>
<feature type="compositionally biased region" description="Low complexity" evidence="1">
    <location>
        <begin position="373"/>
        <end position="390"/>
    </location>
</feature>
<name>A0A0V0J3U1_SCHSO</name>
<feature type="region of interest" description="Disordered" evidence="1">
    <location>
        <begin position="168"/>
        <end position="236"/>
    </location>
</feature>
<feature type="compositionally biased region" description="Polar residues" evidence="1">
    <location>
        <begin position="292"/>
        <end position="308"/>
    </location>
</feature>
<feature type="compositionally biased region" description="Low complexity" evidence="1">
    <location>
        <begin position="330"/>
        <end position="359"/>
    </location>
</feature>
<proteinExistence type="predicted"/>
<feature type="region of interest" description="Disordered" evidence="1">
    <location>
        <begin position="13"/>
        <end position="39"/>
    </location>
</feature>
<feature type="region of interest" description="Disordered" evidence="1">
    <location>
        <begin position="285"/>
        <end position="410"/>
    </location>
</feature>